<reference evidence="9 10" key="1">
    <citation type="submission" date="2016-11" db="EMBL/GenBank/DDBJ databases">
        <authorList>
            <person name="Jaros S."/>
            <person name="Januszkiewicz K."/>
            <person name="Wedrychowicz H."/>
        </authorList>
    </citation>
    <scope>NUCLEOTIDE SEQUENCE [LARGE SCALE GENOMIC DNA]</scope>
    <source>
        <strain evidence="9 10">ATCC 23634</strain>
    </source>
</reference>
<evidence type="ECO:0000256" key="3">
    <source>
        <dbReference type="ARBA" id="ARBA00022692"/>
    </source>
</evidence>
<dbReference type="CDD" id="cd01115">
    <property type="entry name" value="SLC13_permease"/>
    <property type="match status" value="1"/>
</dbReference>
<evidence type="ECO:0000256" key="1">
    <source>
        <dbReference type="ARBA" id="ARBA00004141"/>
    </source>
</evidence>
<dbReference type="AlphaFoldDB" id="A0A1K2I0N9"/>
<keyword evidence="5 7" id="KW-1133">Transmembrane helix</keyword>
<dbReference type="PANTHER" id="PTHR43652">
    <property type="entry name" value="BASIC AMINO ACID ANTIPORTER YFCC-RELATED"/>
    <property type="match status" value="1"/>
</dbReference>
<feature type="transmembrane region" description="Helical" evidence="7">
    <location>
        <begin position="396"/>
        <end position="427"/>
    </location>
</feature>
<dbReference type="GO" id="GO:0008324">
    <property type="term" value="F:monoatomic cation transmembrane transporter activity"/>
    <property type="evidence" value="ECO:0007669"/>
    <property type="project" value="InterPro"/>
</dbReference>
<comment type="subcellular location">
    <subcellularLocation>
        <location evidence="1">Membrane</location>
        <topology evidence="1">Multi-pass membrane protein</topology>
    </subcellularLocation>
</comment>
<dbReference type="Gene3D" id="3.30.70.1450">
    <property type="entry name" value="Regulator of K+ conductance, C-terminal domain"/>
    <property type="match status" value="2"/>
</dbReference>
<feature type="transmembrane region" description="Helical" evidence="7">
    <location>
        <begin position="6"/>
        <end position="21"/>
    </location>
</feature>
<evidence type="ECO:0000313" key="10">
    <source>
        <dbReference type="Proteomes" id="UP000183447"/>
    </source>
</evidence>
<dbReference type="Pfam" id="PF03600">
    <property type="entry name" value="CitMHS"/>
    <property type="match status" value="1"/>
</dbReference>
<dbReference type="EMBL" id="FPKU01000003">
    <property type="protein sequence ID" value="SFZ85957.1"/>
    <property type="molecule type" value="Genomic_DNA"/>
</dbReference>
<dbReference type="InterPro" id="IPR004680">
    <property type="entry name" value="Cit_transptr-like_dom"/>
</dbReference>
<dbReference type="SUPFAM" id="SSF116726">
    <property type="entry name" value="TrkA C-terminal domain-like"/>
    <property type="match status" value="2"/>
</dbReference>
<evidence type="ECO:0000256" key="2">
    <source>
        <dbReference type="ARBA" id="ARBA00022448"/>
    </source>
</evidence>
<feature type="transmembrane region" description="Helical" evidence="7">
    <location>
        <begin position="478"/>
        <end position="498"/>
    </location>
</feature>
<feature type="transmembrane region" description="Helical" evidence="7">
    <location>
        <begin position="180"/>
        <end position="199"/>
    </location>
</feature>
<evidence type="ECO:0000256" key="5">
    <source>
        <dbReference type="ARBA" id="ARBA00022989"/>
    </source>
</evidence>
<feature type="transmembrane region" description="Helical" evidence="7">
    <location>
        <begin position="28"/>
        <end position="44"/>
    </location>
</feature>
<dbReference type="Proteomes" id="UP000183447">
    <property type="component" value="Unassembled WGS sequence"/>
</dbReference>
<feature type="domain" description="RCK C-terminal" evidence="8">
    <location>
        <begin position="207"/>
        <end position="291"/>
    </location>
</feature>
<feature type="transmembrane region" description="Helical" evidence="7">
    <location>
        <begin position="56"/>
        <end position="75"/>
    </location>
</feature>
<gene>
    <name evidence="9" type="ORF">SAMN02983003_3129</name>
</gene>
<evidence type="ECO:0000313" key="9">
    <source>
        <dbReference type="EMBL" id="SFZ85957.1"/>
    </source>
</evidence>
<dbReference type="Pfam" id="PF02080">
    <property type="entry name" value="TrkA_C"/>
    <property type="match status" value="2"/>
</dbReference>
<evidence type="ECO:0000256" key="6">
    <source>
        <dbReference type="ARBA" id="ARBA00023136"/>
    </source>
</evidence>
<name>A0A1K2I0N9_9HYPH</name>
<keyword evidence="2" id="KW-0813">Transport</keyword>
<accession>A0A1K2I0N9</accession>
<keyword evidence="6 7" id="KW-0472">Membrane</keyword>
<evidence type="ECO:0000259" key="8">
    <source>
        <dbReference type="PROSITE" id="PS51202"/>
    </source>
</evidence>
<feature type="domain" description="RCK C-terminal" evidence="8">
    <location>
        <begin position="296"/>
        <end position="380"/>
    </location>
</feature>
<dbReference type="RefSeq" id="WP_072345185.1">
    <property type="nucleotide sequence ID" value="NZ_FPKU01000003.1"/>
</dbReference>
<protein>
    <submittedName>
        <fullName evidence="9">Di-and tricarboxylate transporter</fullName>
    </submittedName>
</protein>
<dbReference type="InterPro" id="IPR006037">
    <property type="entry name" value="RCK_C"/>
</dbReference>
<dbReference type="PANTHER" id="PTHR43652:SF2">
    <property type="entry name" value="BASIC AMINO ACID ANTIPORTER YFCC-RELATED"/>
    <property type="match status" value="1"/>
</dbReference>
<keyword evidence="4" id="KW-0677">Repeat</keyword>
<dbReference type="PROSITE" id="PS51202">
    <property type="entry name" value="RCK_C"/>
    <property type="match status" value="2"/>
</dbReference>
<proteinExistence type="predicted"/>
<feature type="transmembrane region" description="Helical" evidence="7">
    <location>
        <begin position="566"/>
        <end position="586"/>
    </location>
</feature>
<dbReference type="InterPro" id="IPR051679">
    <property type="entry name" value="DASS-Related_Transporters"/>
</dbReference>
<dbReference type="InterPro" id="IPR036721">
    <property type="entry name" value="RCK_C_sf"/>
</dbReference>
<keyword evidence="10" id="KW-1185">Reference proteome</keyword>
<feature type="transmembrane region" description="Helical" evidence="7">
    <location>
        <begin position="439"/>
        <end position="457"/>
    </location>
</feature>
<evidence type="ECO:0000256" key="7">
    <source>
        <dbReference type="SAM" id="Phobius"/>
    </source>
</evidence>
<sequence>MTTPQIIAFAIIFLMMAAFVWGRWRYDLVAAGALLAAVATGIVAPEDAFTGLSDDIVVIVGSALVVSAGVARSGIMEIAVRRFAPGISTPRAQLILLVLVVTVLSAFIKNIGALAIMIPIAFQMARTSGVSPSLFLMPMSFGSLLGGLMTQIGTSPNIIVSRVREELTGTSFSMFDFTPVGAALALAGLIFLALCYRLLPERARQSSSMEKAIEIKNYTTEVHVPADSPSIGRSISEVQRLGGGQAIVIGLMGENGKRRVPLPDALVRSGDLLMLEGEPEALDTIVAQGKLAFSERRSAANASEKTGVVEAIVGEHSRLIGHSARELSLFDATGLNLLAVSRRDKRFTERLSEIRYQNGDVIVLQGNLDELPDLLRDWDCLPLVERNLKLGSVRNGLVPVIILALAMGSTALGLAPVAFAFFAAAVLMVLTRTVPLREVYSHLDAPILIMLAALIPVSESLRTTGATELIAEWLSQTASVLPAYGALAMIMVAAMAVTPFLNNAATVLVMAPIAATFATGLGYQPEAFLMAVAIGAGSDFLTPIGHQCNTLVMGPGGYRFGDYWRLGLPLSVLVVLIAVPMLMLIWPM</sequence>
<evidence type="ECO:0000256" key="4">
    <source>
        <dbReference type="ARBA" id="ARBA00022737"/>
    </source>
</evidence>
<organism evidence="9 10">
    <name type="scientific">Devosia enhydra</name>
    <dbReference type="NCBI Taxonomy" id="665118"/>
    <lineage>
        <taxon>Bacteria</taxon>
        <taxon>Pseudomonadati</taxon>
        <taxon>Pseudomonadota</taxon>
        <taxon>Alphaproteobacteria</taxon>
        <taxon>Hyphomicrobiales</taxon>
        <taxon>Devosiaceae</taxon>
        <taxon>Devosia</taxon>
    </lineage>
</organism>
<keyword evidence="3 7" id="KW-0812">Transmembrane</keyword>
<feature type="transmembrane region" description="Helical" evidence="7">
    <location>
        <begin position="96"/>
        <end position="122"/>
    </location>
</feature>
<feature type="transmembrane region" description="Helical" evidence="7">
    <location>
        <begin position="504"/>
        <end position="521"/>
    </location>
</feature>
<dbReference type="GO" id="GO:0005886">
    <property type="term" value="C:plasma membrane"/>
    <property type="evidence" value="ECO:0007669"/>
    <property type="project" value="TreeGrafter"/>
</dbReference>
<dbReference type="STRING" id="665118.SAMN02983003_3129"/>
<dbReference type="GO" id="GO:0006813">
    <property type="term" value="P:potassium ion transport"/>
    <property type="evidence" value="ECO:0007669"/>
    <property type="project" value="InterPro"/>
</dbReference>
<dbReference type="OrthoDB" id="9809303at2"/>